<evidence type="ECO:0000313" key="2">
    <source>
        <dbReference type="EnsemblMetazoa" id="ADIR010770-PA"/>
    </source>
</evidence>
<dbReference type="EnsemblMetazoa" id="ADIR010770-RA">
    <property type="protein sequence ID" value="ADIR010770-PA"/>
    <property type="gene ID" value="ADIR010770"/>
</dbReference>
<name>A0A182NSY0_9DIPT</name>
<sequence>MFLISAYPACKERLSRLRGRVVVVLTATELEQVAIGMVHPVGRRHLDRSLPFRFLHLPLLDVELHVPLLLVATAPHFDRKDLVLQRAILETLEVLVHDQDRFAWIGTGPQSLRVASDVGFAPFVWIRNTEQQIVFAPEQDQVGPTIAEHVMQETIRPRPIQPGVVQRRPSGGSEPANSHASDSGSNGCWFFSRSRSSSVSGLPGSRGMLAPAPMAPMPPPSSLPNGFVFSRMGV</sequence>
<accession>A0A182NSY0</accession>
<organism evidence="2 3">
    <name type="scientific">Anopheles dirus</name>
    <dbReference type="NCBI Taxonomy" id="7168"/>
    <lineage>
        <taxon>Eukaryota</taxon>
        <taxon>Metazoa</taxon>
        <taxon>Ecdysozoa</taxon>
        <taxon>Arthropoda</taxon>
        <taxon>Hexapoda</taxon>
        <taxon>Insecta</taxon>
        <taxon>Pterygota</taxon>
        <taxon>Neoptera</taxon>
        <taxon>Endopterygota</taxon>
        <taxon>Diptera</taxon>
        <taxon>Nematocera</taxon>
        <taxon>Culicoidea</taxon>
        <taxon>Culicidae</taxon>
        <taxon>Anophelinae</taxon>
        <taxon>Anopheles</taxon>
    </lineage>
</organism>
<dbReference type="Proteomes" id="UP000075884">
    <property type="component" value="Unassembled WGS sequence"/>
</dbReference>
<feature type="compositionally biased region" description="Polar residues" evidence="1">
    <location>
        <begin position="175"/>
        <end position="185"/>
    </location>
</feature>
<feature type="region of interest" description="Disordered" evidence="1">
    <location>
        <begin position="158"/>
        <end position="185"/>
    </location>
</feature>
<evidence type="ECO:0000256" key="1">
    <source>
        <dbReference type="SAM" id="MobiDB-lite"/>
    </source>
</evidence>
<dbReference type="VEuPathDB" id="VectorBase:ADIR010770"/>
<reference evidence="3" key="1">
    <citation type="submission" date="2013-03" db="EMBL/GenBank/DDBJ databases">
        <title>The Genome Sequence of Anopheles dirus WRAIR2.</title>
        <authorList>
            <consortium name="The Broad Institute Genomics Platform"/>
            <person name="Neafsey D.E."/>
            <person name="Walton C."/>
            <person name="Walker B."/>
            <person name="Young S.K."/>
            <person name="Zeng Q."/>
            <person name="Gargeya S."/>
            <person name="Fitzgerald M."/>
            <person name="Haas B."/>
            <person name="Abouelleil A."/>
            <person name="Allen A.W."/>
            <person name="Alvarado L."/>
            <person name="Arachchi H.M."/>
            <person name="Berlin A.M."/>
            <person name="Chapman S.B."/>
            <person name="Gainer-Dewar J."/>
            <person name="Goldberg J."/>
            <person name="Griggs A."/>
            <person name="Gujja S."/>
            <person name="Hansen M."/>
            <person name="Howarth C."/>
            <person name="Imamovic A."/>
            <person name="Ireland A."/>
            <person name="Larimer J."/>
            <person name="McCowan C."/>
            <person name="Murphy C."/>
            <person name="Pearson M."/>
            <person name="Poon T.W."/>
            <person name="Priest M."/>
            <person name="Roberts A."/>
            <person name="Saif S."/>
            <person name="Shea T."/>
            <person name="Sisk P."/>
            <person name="Sykes S."/>
            <person name="Wortman J."/>
            <person name="Nusbaum C."/>
            <person name="Birren B."/>
        </authorList>
    </citation>
    <scope>NUCLEOTIDE SEQUENCE [LARGE SCALE GENOMIC DNA]</scope>
    <source>
        <strain evidence="3">WRAIR2</strain>
    </source>
</reference>
<proteinExistence type="predicted"/>
<evidence type="ECO:0000313" key="3">
    <source>
        <dbReference type="Proteomes" id="UP000075884"/>
    </source>
</evidence>
<dbReference type="AlphaFoldDB" id="A0A182NSY0"/>
<keyword evidence="3" id="KW-1185">Reference proteome</keyword>
<protein>
    <submittedName>
        <fullName evidence="2">Uncharacterized protein</fullName>
    </submittedName>
</protein>
<reference evidence="2" key="2">
    <citation type="submission" date="2020-05" db="UniProtKB">
        <authorList>
            <consortium name="EnsemblMetazoa"/>
        </authorList>
    </citation>
    <scope>IDENTIFICATION</scope>
    <source>
        <strain evidence="2">WRAIR2</strain>
    </source>
</reference>